<dbReference type="InterPro" id="IPR050465">
    <property type="entry name" value="UPF0194_transport"/>
</dbReference>
<protein>
    <recommendedName>
        <fullName evidence="3">Peptidoglycan binding-like domain-containing protein</fullName>
    </recommendedName>
</protein>
<name>A0ABT9MQH4_9ACTN</name>
<dbReference type="InterPro" id="IPR036366">
    <property type="entry name" value="PGBDSf"/>
</dbReference>
<dbReference type="Gene3D" id="2.40.420.20">
    <property type="match status" value="1"/>
</dbReference>
<dbReference type="PROSITE" id="PS51318">
    <property type="entry name" value="TAT"/>
    <property type="match status" value="1"/>
</dbReference>
<dbReference type="PANTHER" id="PTHR32347">
    <property type="entry name" value="EFFLUX SYSTEM COMPONENT YKNX-RELATED"/>
    <property type="match status" value="1"/>
</dbReference>
<keyword evidence="2" id="KW-0175">Coiled coil</keyword>
<dbReference type="RefSeq" id="WP_306828588.1">
    <property type="nucleotide sequence ID" value="NZ_JAUSRA010000001.1"/>
</dbReference>
<gene>
    <name evidence="4" type="ORF">J2S43_002045</name>
</gene>
<dbReference type="EMBL" id="JAUSRA010000001">
    <property type="protein sequence ID" value="MDP9793533.1"/>
    <property type="molecule type" value="Genomic_DNA"/>
</dbReference>
<comment type="caution">
    <text evidence="4">The sequence shown here is derived from an EMBL/GenBank/DDBJ whole genome shotgun (WGS) entry which is preliminary data.</text>
</comment>
<reference evidence="4 5" key="1">
    <citation type="submission" date="2023-07" db="EMBL/GenBank/DDBJ databases">
        <title>Sequencing the genomes of 1000 actinobacteria strains.</title>
        <authorList>
            <person name="Klenk H.-P."/>
        </authorList>
    </citation>
    <scope>NUCLEOTIDE SEQUENCE [LARGE SCALE GENOMIC DNA]</scope>
    <source>
        <strain evidence="4 5">DSM 44710</strain>
    </source>
</reference>
<evidence type="ECO:0000259" key="3">
    <source>
        <dbReference type="Pfam" id="PF01471"/>
    </source>
</evidence>
<evidence type="ECO:0000256" key="1">
    <source>
        <dbReference type="ARBA" id="ARBA00004196"/>
    </source>
</evidence>
<organism evidence="4 5">
    <name type="scientific">Catenuloplanes nepalensis</name>
    <dbReference type="NCBI Taxonomy" id="587533"/>
    <lineage>
        <taxon>Bacteria</taxon>
        <taxon>Bacillati</taxon>
        <taxon>Actinomycetota</taxon>
        <taxon>Actinomycetes</taxon>
        <taxon>Micromonosporales</taxon>
        <taxon>Micromonosporaceae</taxon>
        <taxon>Catenuloplanes</taxon>
    </lineage>
</organism>
<evidence type="ECO:0000313" key="4">
    <source>
        <dbReference type="EMBL" id="MDP9793533.1"/>
    </source>
</evidence>
<keyword evidence="5" id="KW-1185">Reference proteome</keyword>
<dbReference type="Proteomes" id="UP001240984">
    <property type="component" value="Unassembled WGS sequence"/>
</dbReference>
<sequence length="340" mass="35947">MSRTRRWFLVAGVLAGAGTGVVRWARTARPRKEVPAPYATTEVQLSTLVEGQTFKGRIRYAEAPPLLGRLTGTVTSLPRVGAVLKAGDEAYRVDNVPVILLTGDTPAFREMVPGISGPDVRQLERALAGLGYTGFTADGVYRYSTAEAVRSWQKRLGVAQTGTVPLGHVIFTTGEVRVGEHRVRVGEQAGPAPLYDATSTERRVSFSMDPKHLRLAPVDGPATVVVADGREIAGTVAAVEKPTEAGKDATVTVRVADQKALDAPDGDPAEVRLVVQERRNVLAVPVVALLALSGDRYGVEVVDGDDVTLVPVEVGLFTDGKVEIRGAGLAAGMRVSVPAA</sequence>
<dbReference type="InterPro" id="IPR006311">
    <property type="entry name" value="TAT_signal"/>
</dbReference>
<dbReference type="InterPro" id="IPR002477">
    <property type="entry name" value="Peptidoglycan-bd-like"/>
</dbReference>
<evidence type="ECO:0000256" key="2">
    <source>
        <dbReference type="ARBA" id="ARBA00023054"/>
    </source>
</evidence>
<dbReference type="SUPFAM" id="SSF47090">
    <property type="entry name" value="PGBD-like"/>
    <property type="match status" value="1"/>
</dbReference>
<dbReference type="Gene3D" id="1.10.101.10">
    <property type="entry name" value="PGBD-like superfamily/PGBD"/>
    <property type="match status" value="1"/>
</dbReference>
<proteinExistence type="predicted"/>
<feature type="domain" description="Peptidoglycan binding-like" evidence="3">
    <location>
        <begin position="116"/>
        <end position="163"/>
    </location>
</feature>
<accession>A0ABT9MQH4</accession>
<comment type="subcellular location">
    <subcellularLocation>
        <location evidence="1">Cell envelope</location>
    </subcellularLocation>
</comment>
<dbReference type="InterPro" id="IPR036365">
    <property type="entry name" value="PGBD-like_sf"/>
</dbReference>
<evidence type="ECO:0000313" key="5">
    <source>
        <dbReference type="Proteomes" id="UP001240984"/>
    </source>
</evidence>
<dbReference type="Pfam" id="PF01471">
    <property type="entry name" value="PG_binding_1"/>
    <property type="match status" value="1"/>
</dbReference>